<proteinExistence type="predicted"/>
<sequence length="174" mass="19629">MACLYGFGAARFLLLVLGLWLFGSDVYALSHDLEQQNDPAEGDPSMRTAQMDWHLRSDAASDANDQKMGPVPMVTIEDALDPADLQKVPKLIKDERWIIERWMDVGAKPQDILDKIVLKLMAIDPQEVLPPAIAARVAGVSWRVNIKFPCNEHDFSLQYIDRLCSVLYQFLSDL</sequence>
<name>A0A813FNA4_POLGL</name>
<evidence type="ECO:0000313" key="2">
    <source>
        <dbReference type="EMBL" id="CAE8613602.1"/>
    </source>
</evidence>
<dbReference type="EMBL" id="CAJNNV010025279">
    <property type="protein sequence ID" value="CAE8613602.1"/>
    <property type="molecule type" value="Genomic_DNA"/>
</dbReference>
<dbReference type="Proteomes" id="UP000654075">
    <property type="component" value="Unassembled WGS sequence"/>
</dbReference>
<comment type="caution">
    <text evidence="2">The sequence shown here is derived from an EMBL/GenBank/DDBJ whole genome shotgun (WGS) entry which is preliminary data.</text>
</comment>
<keyword evidence="3" id="KW-1185">Reference proteome</keyword>
<feature type="signal peptide" evidence="1">
    <location>
        <begin position="1"/>
        <end position="28"/>
    </location>
</feature>
<evidence type="ECO:0000256" key="1">
    <source>
        <dbReference type="SAM" id="SignalP"/>
    </source>
</evidence>
<evidence type="ECO:0000313" key="3">
    <source>
        <dbReference type="Proteomes" id="UP000654075"/>
    </source>
</evidence>
<protein>
    <submittedName>
        <fullName evidence="2">Uncharacterized protein</fullName>
    </submittedName>
</protein>
<dbReference type="AlphaFoldDB" id="A0A813FNA4"/>
<reference evidence="2" key="1">
    <citation type="submission" date="2021-02" db="EMBL/GenBank/DDBJ databases">
        <authorList>
            <person name="Dougan E. K."/>
            <person name="Rhodes N."/>
            <person name="Thang M."/>
            <person name="Chan C."/>
        </authorList>
    </citation>
    <scope>NUCLEOTIDE SEQUENCE</scope>
</reference>
<feature type="chain" id="PRO_5032540127" evidence="1">
    <location>
        <begin position="29"/>
        <end position="174"/>
    </location>
</feature>
<gene>
    <name evidence="2" type="ORF">PGLA1383_LOCUS31361</name>
</gene>
<accession>A0A813FNA4</accession>
<keyword evidence="1" id="KW-0732">Signal</keyword>
<organism evidence="2 3">
    <name type="scientific">Polarella glacialis</name>
    <name type="common">Dinoflagellate</name>
    <dbReference type="NCBI Taxonomy" id="89957"/>
    <lineage>
        <taxon>Eukaryota</taxon>
        <taxon>Sar</taxon>
        <taxon>Alveolata</taxon>
        <taxon>Dinophyceae</taxon>
        <taxon>Suessiales</taxon>
        <taxon>Suessiaceae</taxon>
        <taxon>Polarella</taxon>
    </lineage>
</organism>